<comment type="caution">
    <text evidence="3">The sequence shown here is derived from an EMBL/GenBank/DDBJ whole genome shotgun (WGS) entry which is preliminary data.</text>
</comment>
<gene>
    <name evidence="2" type="ORF">Alo02nite_77400</name>
    <name evidence="3" type="ORF">BJ964_006704</name>
</gene>
<organism evidence="3 4">
    <name type="scientific">Actinoplanes lobatus</name>
    <dbReference type="NCBI Taxonomy" id="113568"/>
    <lineage>
        <taxon>Bacteria</taxon>
        <taxon>Bacillati</taxon>
        <taxon>Actinomycetota</taxon>
        <taxon>Actinomycetes</taxon>
        <taxon>Micromonosporales</taxon>
        <taxon>Micromonosporaceae</taxon>
        <taxon>Actinoplanes</taxon>
    </lineage>
</organism>
<keyword evidence="5" id="KW-1185">Reference proteome</keyword>
<evidence type="ECO:0000313" key="3">
    <source>
        <dbReference type="EMBL" id="MBB4752543.1"/>
    </source>
</evidence>
<accession>A0A7W7HL39</accession>
<feature type="region of interest" description="Disordered" evidence="1">
    <location>
        <begin position="385"/>
        <end position="405"/>
    </location>
</feature>
<evidence type="ECO:0000313" key="4">
    <source>
        <dbReference type="Proteomes" id="UP000590511"/>
    </source>
</evidence>
<feature type="compositionally biased region" description="Polar residues" evidence="1">
    <location>
        <begin position="395"/>
        <end position="405"/>
    </location>
</feature>
<dbReference type="EMBL" id="BOMP01000143">
    <property type="protein sequence ID" value="GIE44842.1"/>
    <property type="molecule type" value="Genomic_DNA"/>
</dbReference>
<dbReference type="Proteomes" id="UP000631312">
    <property type="component" value="Unassembled WGS sequence"/>
</dbReference>
<dbReference type="Proteomes" id="UP000590511">
    <property type="component" value="Unassembled WGS sequence"/>
</dbReference>
<evidence type="ECO:0000256" key="1">
    <source>
        <dbReference type="SAM" id="MobiDB-lite"/>
    </source>
</evidence>
<proteinExistence type="predicted"/>
<name>A0A7W7HL39_9ACTN</name>
<dbReference type="RefSeq" id="WP_188124373.1">
    <property type="nucleotide sequence ID" value="NZ_BOMP01000143.1"/>
</dbReference>
<reference evidence="3 4" key="1">
    <citation type="submission" date="2020-08" db="EMBL/GenBank/DDBJ databases">
        <title>Sequencing the genomes of 1000 actinobacteria strains.</title>
        <authorList>
            <person name="Klenk H.-P."/>
        </authorList>
    </citation>
    <scope>NUCLEOTIDE SEQUENCE [LARGE SCALE GENOMIC DNA]</scope>
    <source>
        <strain evidence="3 4">DSM 43150</strain>
    </source>
</reference>
<reference evidence="2 5" key="2">
    <citation type="submission" date="2021-01" db="EMBL/GenBank/DDBJ databases">
        <title>Whole genome shotgun sequence of Actinoplanes lobatus NBRC 12513.</title>
        <authorList>
            <person name="Komaki H."/>
            <person name="Tamura T."/>
        </authorList>
    </citation>
    <scope>NUCLEOTIDE SEQUENCE [LARGE SCALE GENOMIC DNA]</scope>
    <source>
        <strain evidence="2 5">NBRC 12513</strain>
    </source>
</reference>
<evidence type="ECO:0000313" key="5">
    <source>
        <dbReference type="Proteomes" id="UP000631312"/>
    </source>
</evidence>
<dbReference type="AlphaFoldDB" id="A0A7W7HL39"/>
<sequence length="405" mass="44270">MIGDDLACRVCGYALNPGGEHPVTSTGHTPQPVPADQLADVYRRCHLCSIGQPIWAYHTDQIEAHSIAASQIYATRWHTCWNCATLIERDDPDTLTRRCATVMGWPATDPRTRILAAIHRAIVGTRAPGRTLLTTGIWPPAHLKAGTLPKIRDRLTHLLRGPHLLDRFPSRLNLADSLEQARLYWIDPEFTTLAATAGEQLPAVAVTDRIVPAGSGLLTWPHPVGRHQLAAASWTPRPGGWQLTAYRSLTPDLPAPALAELRHQIGWLIPAHTADITIGDTLDSGDPLAILATTWLIIAQQLTQAETTTADPPISRAYSRAGRKPPQIRTLRIKAPGRRTTTTSTGTGAARATPDHRYWVSAHTRQQPYGPGRTLRRPVDIDPFLKGPDGAPIKPSTTVRILGQQ</sequence>
<dbReference type="EMBL" id="JACHNC010000001">
    <property type="protein sequence ID" value="MBB4752543.1"/>
    <property type="molecule type" value="Genomic_DNA"/>
</dbReference>
<protein>
    <submittedName>
        <fullName evidence="3">Uncharacterized protein</fullName>
    </submittedName>
</protein>
<evidence type="ECO:0000313" key="2">
    <source>
        <dbReference type="EMBL" id="GIE44842.1"/>
    </source>
</evidence>